<evidence type="ECO:0000313" key="12">
    <source>
        <dbReference type="EMBL" id="MFD1527130.1"/>
    </source>
</evidence>
<keyword evidence="5" id="KW-0418">Kinase</keyword>
<dbReference type="InterPro" id="IPR001789">
    <property type="entry name" value="Sig_transdc_resp-reg_receiver"/>
</dbReference>
<dbReference type="PROSITE" id="PS50113">
    <property type="entry name" value="PAC"/>
    <property type="match status" value="1"/>
</dbReference>
<dbReference type="PROSITE" id="PS50110">
    <property type="entry name" value="RESPONSE_REGULATORY"/>
    <property type="match status" value="1"/>
</dbReference>
<dbReference type="Gene3D" id="3.40.50.2300">
    <property type="match status" value="1"/>
</dbReference>
<evidence type="ECO:0000256" key="5">
    <source>
        <dbReference type="ARBA" id="ARBA00022777"/>
    </source>
</evidence>
<feature type="domain" description="PAS" evidence="10">
    <location>
        <begin position="256"/>
        <end position="313"/>
    </location>
</feature>
<evidence type="ECO:0000313" key="13">
    <source>
        <dbReference type="Proteomes" id="UP001597111"/>
    </source>
</evidence>
<dbReference type="GO" id="GO:0004673">
    <property type="term" value="F:protein histidine kinase activity"/>
    <property type="evidence" value="ECO:0007669"/>
    <property type="project" value="UniProtKB-EC"/>
</dbReference>
<accession>A0ABD6B940</accession>
<evidence type="ECO:0000259" key="8">
    <source>
        <dbReference type="PROSITE" id="PS50109"/>
    </source>
</evidence>
<dbReference type="SMART" id="SM00388">
    <property type="entry name" value="HisKA"/>
    <property type="match status" value="1"/>
</dbReference>
<sequence length="580" mass="64458">MPTAPLSELVPLDAGDRRIDVLVVDDDAQVAEMTATFLERELADARTTTLTDPAAAVPTLREERLDCIVSDFDMPPLSGLELLERVRGAGIEIPFVLFTSKGSEEIASRAISAGVDEYLQKGGPETYSVLANAVENLVEKHRAEQEVRQGYRALEAAEEGIGIIDEDGIYRYVNRAYAAIYDRDRTELIGEHWELLYPDDEAQRFHEEILPQLEREGSWRGLSTGLTSAGERVPERLVLTRMEGGGHVCIVEEASRGQRVEALFKLSPDIVVVHDADGVLLDVNRRACEELGYERDELVGMSVWEVDATADPERAKSFWQELPIDTPRRFEGRLERADGSTFPVEVHLIRRTVNGEDRFVAIDRDITERKAREEELLRKNERLEEFSSVVSHDLRNPLQVAQGRLELLAEEVDSEHIPDIRRALDRMGTLIDDLLAIAQEGTDAMEFEPVAVESIAREAWATVETGDASLVVEEDRRVEADRDQLRQLFENLFRNSAEHAGPDCTVTVGPLPDGFFVADDGPGVPVDERETVFDPGYSTNPRGTGFGLNIVRSVADAHGWTVSLTASEDGGARFEITGVA</sequence>
<dbReference type="InterPro" id="IPR004358">
    <property type="entry name" value="Sig_transdc_His_kin-like_C"/>
</dbReference>
<evidence type="ECO:0000259" key="11">
    <source>
        <dbReference type="PROSITE" id="PS50113"/>
    </source>
</evidence>
<reference evidence="12 13" key="1">
    <citation type="journal article" date="2019" name="Int. J. Syst. Evol. Microbiol.">
        <title>The Global Catalogue of Microorganisms (GCM) 10K type strain sequencing project: providing services to taxonomists for standard genome sequencing and annotation.</title>
        <authorList>
            <consortium name="The Broad Institute Genomics Platform"/>
            <consortium name="The Broad Institute Genome Sequencing Center for Infectious Disease"/>
            <person name="Wu L."/>
            <person name="Ma J."/>
        </authorList>
    </citation>
    <scope>NUCLEOTIDE SEQUENCE [LARGE SCALE GENOMIC DNA]</scope>
    <source>
        <strain evidence="12 13">CGMCC 1.12285</strain>
    </source>
</reference>
<protein>
    <recommendedName>
        <fullName evidence="2">histidine kinase</fullName>
        <ecNumber evidence="2">2.7.13.3</ecNumber>
    </recommendedName>
</protein>
<organism evidence="12 13">
    <name type="scientific">Halolamina salina</name>
    <dbReference type="NCBI Taxonomy" id="1220023"/>
    <lineage>
        <taxon>Archaea</taxon>
        <taxon>Methanobacteriati</taxon>
        <taxon>Methanobacteriota</taxon>
        <taxon>Stenosarchaea group</taxon>
        <taxon>Halobacteria</taxon>
        <taxon>Halobacteriales</taxon>
        <taxon>Haloferacaceae</taxon>
    </lineage>
</organism>
<dbReference type="Gene3D" id="3.30.565.10">
    <property type="entry name" value="Histidine kinase-like ATPase, C-terminal domain"/>
    <property type="match status" value="1"/>
</dbReference>
<dbReference type="CDD" id="cd00082">
    <property type="entry name" value="HisKA"/>
    <property type="match status" value="1"/>
</dbReference>
<dbReference type="RefSeq" id="WP_379732493.1">
    <property type="nucleotide sequence ID" value="NZ_JBHSWZ010000324.1"/>
</dbReference>
<dbReference type="SUPFAM" id="SSF55785">
    <property type="entry name" value="PYP-like sensor domain (PAS domain)"/>
    <property type="match status" value="2"/>
</dbReference>
<dbReference type="Proteomes" id="UP001597111">
    <property type="component" value="Unassembled WGS sequence"/>
</dbReference>
<keyword evidence="3 7" id="KW-0597">Phosphoprotein</keyword>
<dbReference type="Pfam" id="PF02518">
    <property type="entry name" value="HATPase_c"/>
    <property type="match status" value="1"/>
</dbReference>
<dbReference type="InterPro" id="IPR036097">
    <property type="entry name" value="HisK_dim/P_sf"/>
</dbReference>
<keyword evidence="13" id="KW-1185">Reference proteome</keyword>
<evidence type="ECO:0000256" key="6">
    <source>
        <dbReference type="ARBA" id="ARBA00023012"/>
    </source>
</evidence>
<dbReference type="InterPro" id="IPR003594">
    <property type="entry name" value="HATPase_dom"/>
</dbReference>
<comment type="caution">
    <text evidence="12">The sequence shown here is derived from an EMBL/GenBank/DDBJ whole genome shotgun (WGS) entry which is preliminary data.</text>
</comment>
<dbReference type="InterPro" id="IPR013656">
    <property type="entry name" value="PAS_4"/>
</dbReference>
<keyword evidence="4" id="KW-0808">Transferase</keyword>
<dbReference type="PRINTS" id="PR00344">
    <property type="entry name" value="BCTRLSENSOR"/>
</dbReference>
<dbReference type="EC" id="2.7.13.3" evidence="2"/>
<name>A0ABD6B940_9EURY</name>
<dbReference type="SMART" id="SM00086">
    <property type="entry name" value="PAC"/>
    <property type="match status" value="1"/>
</dbReference>
<feature type="domain" description="PAC" evidence="11">
    <location>
        <begin position="328"/>
        <end position="378"/>
    </location>
</feature>
<dbReference type="Gene3D" id="1.10.287.130">
    <property type="match status" value="1"/>
</dbReference>
<dbReference type="CDD" id="cd00156">
    <property type="entry name" value="REC"/>
    <property type="match status" value="1"/>
</dbReference>
<dbReference type="PANTHER" id="PTHR43711:SF1">
    <property type="entry name" value="HISTIDINE KINASE 1"/>
    <property type="match status" value="1"/>
</dbReference>
<feature type="domain" description="Response regulatory" evidence="9">
    <location>
        <begin position="20"/>
        <end position="136"/>
    </location>
</feature>
<dbReference type="NCBIfam" id="TIGR00229">
    <property type="entry name" value="sensory_box"/>
    <property type="match status" value="2"/>
</dbReference>
<dbReference type="InterPro" id="IPR005467">
    <property type="entry name" value="His_kinase_dom"/>
</dbReference>
<evidence type="ECO:0000256" key="4">
    <source>
        <dbReference type="ARBA" id="ARBA00022679"/>
    </source>
</evidence>
<evidence type="ECO:0000256" key="2">
    <source>
        <dbReference type="ARBA" id="ARBA00012438"/>
    </source>
</evidence>
<dbReference type="InterPro" id="IPR000014">
    <property type="entry name" value="PAS"/>
</dbReference>
<dbReference type="CDD" id="cd00130">
    <property type="entry name" value="PAS"/>
    <property type="match status" value="2"/>
</dbReference>
<dbReference type="AlphaFoldDB" id="A0ABD6B940"/>
<evidence type="ECO:0000256" key="3">
    <source>
        <dbReference type="ARBA" id="ARBA00022553"/>
    </source>
</evidence>
<dbReference type="PROSITE" id="PS50109">
    <property type="entry name" value="HIS_KIN"/>
    <property type="match status" value="1"/>
</dbReference>
<dbReference type="SUPFAM" id="SSF52172">
    <property type="entry name" value="CheY-like"/>
    <property type="match status" value="1"/>
</dbReference>
<dbReference type="SMART" id="SM00387">
    <property type="entry name" value="HATPase_c"/>
    <property type="match status" value="1"/>
</dbReference>
<evidence type="ECO:0000256" key="7">
    <source>
        <dbReference type="PROSITE-ProRule" id="PRU00169"/>
    </source>
</evidence>
<dbReference type="PANTHER" id="PTHR43711">
    <property type="entry name" value="TWO-COMPONENT HISTIDINE KINASE"/>
    <property type="match status" value="1"/>
</dbReference>
<dbReference type="Pfam" id="PF00072">
    <property type="entry name" value="Response_reg"/>
    <property type="match status" value="1"/>
</dbReference>
<dbReference type="InterPro" id="IPR035965">
    <property type="entry name" value="PAS-like_dom_sf"/>
</dbReference>
<dbReference type="SUPFAM" id="SSF47384">
    <property type="entry name" value="Homodimeric domain of signal transducing histidine kinase"/>
    <property type="match status" value="1"/>
</dbReference>
<feature type="domain" description="PAS" evidence="10">
    <location>
        <begin position="152"/>
        <end position="200"/>
    </location>
</feature>
<dbReference type="SMART" id="SM00091">
    <property type="entry name" value="PAS"/>
    <property type="match status" value="2"/>
</dbReference>
<dbReference type="InterPro" id="IPR011006">
    <property type="entry name" value="CheY-like_superfamily"/>
</dbReference>
<gene>
    <name evidence="12" type="ORF">ACFR9S_12650</name>
</gene>
<dbReference type="InterPro" id="IPR050736">
    <property type="entry name" value="Sensor_HK_Regulatory"/>
</dbReference>
<evidence type="ECO:0000259" key="9">
    <source>
        <dbReference type="PROSITE" id="PS50110"/>
    </source>
</evidence>
<dbReference type="PROSITE" id="PS50112">
    <property type="entry name" value="PAS"/>
    <property type="match status" value="2"/>
</dbReference>
<dbReference type="Gene3D" id="3.30.450.20">
    <property type="entry name" value="PAS domain"/>
    <property type="match status" value="2"/>
</dbReference>
<keyword evidence="6" id="KW-0902">Two-component regulatory system</keyword>
<dbReference type="GO" id="GO:0000160">
    <property type="term" value="P:phosphorelay signal transduction system"/>
    <property type="evidence" value="ECO:0007669"/>
    <property type="project" value="UniProtKB-KW"/>
</dbReference>
<evidence type="ECO:0000259" key="10">
    <source>
        <dbReference type="PROSITE" id="PS50112"/>
    </source>
</evidence>
<dbReference type="SMART" id="SM00448">
    <property type="entry name" value="REC"/>
    <property type="match status" value="1"/>
</dbReference>
<dbReference type="Pfam" id="PF00512">
    <property type="entry name" value="HisKA"/>
    <property type="match status" value="1"/>
</dbReference>
<comment type="catalytic activity">
    <reaction evidence="1">
        <text>ATP + protein L-histidine = ADP + protein N-phospho-L-histidine.</text>
        <dbReference type="EC" id="2.7.13.3"/>
    </reaction>
</comment>
<dbReference type="EMBL" id="JBHUDH010000148">
    <property type="protein sequence ID" value="MFD1527130.1"/>
    <property type="molecule type" value="Genomic_DNA"/>
</dbReference>
<dbReference type="InterPro" id="IPR036890">
    <property type="entry name" value="HATPase_C_sf"/>
</dbReference>
<dbReference type="InterPro" id="IPR001610">
    <property type="entry name" value="PAC"/>
</dbReference>
<dbReference type="Pfam" id="PF13426">
    <property type="entry name" value="PAS_9"/>
    <property type="match status" value="1"/>
</dbReference>
<feature type="modified residue" description="4-aspartylphosphate" evidence="7">
    <location>
        <position position="71"/>
    </location>
</feature>
<dbReference type="SUPFAM" id="SSF55874">
    <property type="entry name" value="ATPase domain of HSP90 chaperone/DNA topoisomerase II/histidine kinase"/>
    <property type="match status" value="1"/>
</dbReference>
<dbReference type="InterPro" id="IPR000700">
    <property type="entry name" value="PAS-assoc_C"/>
</dbReference>
<dbReference type="InterPro" id="IPR003661">
    <property type="entry name" value="HisK_dim/P_dom"/>
</dbReference>
<proteinExistence type="predicted"/>
<evidence type="ECO:0000256" key="1">
    <source>
        <dbReference type="ARBA" id="ARBA00000085"/>
    </source>
</evidence>
<dbReference type="Pfam" id="PF08448">
    <property type="entry name" value="PAS_4"/>
    <property type="match status" value="1"/>
</dbReference>
<feature type="domain" description="Histidine kinase" evidence="8">
    <location>
        <begin position="389"/>
        <end position="580"/>
    </location>
</feature>